<dbReference type="InterPro" id="IPR003137">
    <property type="entry name" value="PA_domain"/>
</dbReference>
<evidence type="ECO:0000256" key="2">
    <source>
        <dbReference type="SAM" id="MobiDB-lite"/>
    </source>
</evidence>
<dbReference type="Proteomes" id="UP001172155">
    <property type="component" value="Unassembled WGS sequence"/>
</dbReference>
<feature type="domain" description="Peptidase M28" evidence="6">
    <location>
        <begin position="524"/>
        <end position="710"/>
    </location>
</feature>
<dbReference type="CDD" id="cd08022">
    <property type="entry name" value="M28_PSMA_like"/>
    <property type="match status" value="1"/>
</dbReference>
<dbReference type="SUPFAM" id="SSF47672">
    <property type="entry name" value="Transferrin receptor-like dimerisation domain"/>
    <property type="match status" value="1"/>
</dbReference>
<dbReference type="AlphaFoldDB" id="A0AA40ERD4"/>
<evidence type="ECO:0008006" key="9">
    <source>
        <dbReference type="Google" id="ProtNLM"/>
    </source>
</evidence>
<dbReference type="EMBL" id="JAUKUD010000005">
    <property type="protein sequence ID" value="KAK0744068.1"/>
    <property type="molecule type" value="Genomic_DNA"/>
</dbReference>
<evidence type="ECO:0000256" key="1">
    <source>
        <dbReference type="ARBA" id="ARBA00005634"/>
    </source>
</evidence>
<feature type="transmembrane region" description="Helical" evidence="3">
    <location>
        <begin position="181"/>
        <end position="203"/>
    </location>
</feature>
<organism evidence="7 8">
    <name type="scientific">Schizothecium vesticola</name>
    <dbReference type="NCBI Taxonomy" id="314040"/>
    <lineage>
        <taxon>Eukaryota</taxon>
        <taxon>Fungi</taxon>
        <taxon>Dikarya</taxon>
        <taxon>Ascomycota</taxon>
        <taxon>Pezizomycotina</taxon>
        <taxon>Sordariomycetes</taxon>
        <taxon>Sordariomycetidae</taxon>
        <taxon>Sordariales</taxon>
        <taxon>Schizotheciaceae</taxon>
        <taxon>Schizothecium</taxon>
    </lineage>
</organism>
<dbReference type="InterPro" id="IPR007484">
    <property type="entry name" value="Peptidase_M28"/>
</dbReference>
<dbReference type="SUPFAM" id="SSF53187">
    <property type="entry name" value="Zn-dependent exopeptidases"/>
    <property type="match status" value="1"/>
</dbReference>
<evidence type="ECO:0000313" key="7">
    <source>
        <dbReference type="EMBL" id="KAK0744068.1"/>
    </source>
</evidence>
<dbReference type="PANTHER" id="PTHR10404">
    <property type="entry name" value="N-ACETYLATED-ALPHA-LINKED ACIDIC DIPEPTIDASE"/>
    <property type="match status" value="1"/>
</dbReference>
<protein>
    <recommendedName>
        <fullName evidence="9">Glutamate carboxypeptidase</fullName>
    </recommendedName>
</protein>
<dbReference type="Pfam" id="PF04253">
    <property type="entry name" value="TFR_dimer"/>
    <property type="match status" value="1"/>
</dbReference>
<evidence type="ECO:0000259" key="6">
    <source>
        <dbReference type="Pfam" id="PF04389"/>
    </source>
</evidence>
<dbReference type="GO" id="GO:0004180">
    <property type="term" value="F:carboxypeptidase activity"/>
    <property type="evidence" value="ECO:0007669"/>
    <property type="project" value="TreeGrafter"/>
</dbReference>
<feature type="compositionally biased region" description="Basic and acidic residues" evidence="2">
    <location>
        <begin position="89"/>
        <end position="102"/>
    </location>
</feature>
<evidence type="ECO:0000259" key="5">
    <source>
        <dbReference type="Pfam" id="PF04253"/>
    </source>
</evidence>
<feature type="compositionally biased region" description="Polar residues" evidence="2">
    <location>
        <begin position="43"/>
        <end position="59"/>
    </location>
</feature>
<feature type="domain" description="PA" evidence="4">
    <location>
        <begin position="336"/>
        <end position="424"/>
    </location>
</feature>
<evidence type="ECO:0000259" key="4">
    <source>
        <dbReference type="Pfam" id="PF02225"/>
    </source>
</evidence>
<feature type="compositionally biased region" description="Basic and acidic residues" evidence="2">
    <location>
        <begin position="1"/>
        <end position="11"/>
    </location>
</feature>
<dbReference type="PANTHER" id="PTHR10404:SF71">
    <property type="entry name" value="CARBOXYPEPTIDASE TRE2, PUTATIVE (AFU_ORTHOLOGUE AFUA_3G10650)-RELATED"/>
    <property type="match status" value="1"/>
</dbReference>
<dbReference type="InterPro" id="IPR039373">
    <property type="entry name" value="Peptidase_M28B"/>
</dbReference>
<dbReference type="CDD" id="cd02121">
    <property type="entry name" value="PA_GCPII_like"/>
    <property type="match status" value="1"/>
</dbReference>
<comment type="similarity">
    <text evidence="1">Belongs to the peptidase M28 family. M28B subfamily.</text>
</comment>
<dbReference type="Gene3D" id="3.40.630.10">
    <property type="entry name" value="Zn peptidases"/>
    <property type="match status" value="1"/>
</dbReference>
<dbReference type="Pfam" id="PF02225">
    <property type="entry name" value="PA"/>
    <property type="match status" value="1"/>
</dbReference>
<sequence length="894" mass="99445">MAPDNGHDHDSGPPIPTYDEAVAGGTWQHSDRSPLDGDAEGQSLLTSRTPRPYQHSGSTQNGGGRRPRGYQPPTAETDDEDSLLGSDSDTDREADHVRREMQEMEIDDSDTRGMRNRSSWGKRIGLSLPQWRWRWRWRLPQLRSRQRPADPSSGAPSGDGEVAPETTPGARFAFPTLGSTALFIIVARALAIMLVLGFLYLVFVSDLFGDMARRMGSGMFDPASVRRHIKHSVDPMRIRATLKHFAGYAHVAGTSGDYALMQDTVMLFQKYGLEDVTMDTFNVYLNYPKADGRAVEILGPDGRPEWSAKLEEDERNEEKIGYQAMAFHGHSMSGDVKGPLVYANYGTREDYEWLKANGVDTKGAIALVRYGGRPKNLGWKVKEAELAGFAGCLVYSDPADNGFVKGDTAPNGPYIPADGVQRGSVSLTNHIIGDVLTPGWGSEDGAQRMRLDQTAGLVKIPSLPLAWRDAQVLLQRLQAHGNRVPTPWTGGVPDIREWWTGNTTSPVVRLKNEQDVNERQPIWNVYGRILGSEQTEKKILIGNHRDSWGFGAVDGHSGTTIMFELIRIFGDLAAQGWRPRRTIEFMSWDGEEYNMIGSTEYVEANDDLLRRDGVAYINLGAAVRGNNFHAAGSPMFYKLLLEVLHDVQDPNFNDDSLRVLWEQKKSNLEGLDDDSDYVPFRDIVGTSSLDLSFDGSDYPAHSSYETFEWVDQVGDPGFVYHALLSQFVGLFVLELCDRPVLPFDIAHYTNSLGRWIQGLEDWARTLGDSAVSLEPLVDAHHDVVNAVREFVKWERGWEATVLANSGIEPPNLSGSRVAYNTKMAHFESDLLDSLGIPNRTQFKHVIFGPRLSGDEIEYFPSIRDAFVSGNRDLAAQMVARVADIIKKAAARLLE</sequence>
<feature type="region of interest" description="Disordered" evidence="2">
    <location>
        <begin position="144"/>
        <end position="166"/>
    </location>
</feature>
<comment type="caution">
    <text evidence="7">The sequence shown here is derived from an EMBL/GenBank/DDBJ whole genome shotgun (WGS) entry which is preliminary data.</text>
</comment>
<feature type="domain" description="Transferrin receptor-like dimerisation" evidence="5">
    <location>
        <begin position="771"/>
        <end position="892"/>
    </location>
</feature>
<dbReference type="InterPro" id="IPR007365">
    <property type="entry name" value="TFR-like_dimer_dom"/>
</dbReference>
<dbReference type="InterPro" id="IPR036757">
    <property type="entry name" value="TFR-like_dimer_dom_sf"/>
</dbReference>
<gene>
    <name evidence="7" type="ORF">B0T18DRAFT_431219</name>
</gene>
<dbReference type="Gene3D" id="3.50.30.30">
    <property type="match status" value="1"/>
</dbReference>
<proteinExistence type="inferred from homology"/>
<reference evidence="7" key="1">
    <citation type="submission" date="2023-06" db="EMBL/GenBank/DDBJ databases">
        <title>Genome-scale phylogeny and comparative genomics of the fungal order Sordariales.</title>
        <authorList>
            <consortium name="Lawrence Berkeley National Laboratory"/>
            <person name="Hensen N."/>
            <person name="Bonometti L."/>
            <person name="Westerberg I."/>
            <person name="Brannstrom I.O."/>
            <person name="Guillou S."/>
            <person name="Cros-Aarteil S."/>
            <person name="Calhoun S."/>
            <person name="Haridas S."/>
            <person name="Kuo A."/>
            <person name="Mondo S."/>
            <person name="Pangilinan J."/>
            <person name="Riley R."/>
            <person name="LaButti K."/>
            <person name="Andreopoulos B."/>
            <person name="Lipzen A."/>
            <person name="Chen C."/>
            <person name="Yanf M."/>
            <person name="Daum C."/>
            <person name="Ng V."/>
            <person name="Clum A."/>
            <person name="Steindorff A."/>
            <person name="Ohm R."/>
            <person name="Martin F."/>
            <person name="Silar P."/>
            <person name="Natvig D."/>
            <person name="Lalanne C."/>
            <person name="Gautier V."/>
            <person name="Ament-velasquez S.L."/>
            <person name="Kruys A."/>
            <person name="Hutchinson M.I."/>
            <person name="Powell A.J."/>
            <person name="Barry K."/>
            <person name="Miller A.N."/>
            <person name="Grigoriev I.V."/>
            <person name="Debuchy R."/>
            <person name="Gladieux P."/>
            <person name="Thoren M.H."/>
            <person name="Johannesson H."/>
        </authorList>
    </citation>
    <scope>NUCLEOTIDE SEQUENCE</scope>
    <source>
        <strain evidence="7">SMH3187-1</strain>
    </source>
</reference>
<keyword evidence="3" id="KW-0812">Transmembrane</keyword>
<dbReference type="FunFam" id="3.40.630.10:FF:000101">
    <property type="entry name" value="N-acetylated alpha-linked acidic dipeptidase like 1"/>
    <property type="match status" value="1"/>
</dbReference>
<evidence type="ECO:0000313" key="8">
    <source>
        <dbReference type="Proteomes" id="UP001172155"/>
    </source>
</evidence>
<evidence type="ECO:0000256" key="3">
    <source>
        <dbReference type="SAM" id="Phobius"/>
    </source>
</evidence>
<keyword evidence="3" id="KW-1133">Transmembrane helix</keyword>
<feature type="region of interest" description="Disordered" evidence="2">
    <location>
        <begin position="1"/>
        <end position="118"/>
    </location>
</feature>
<dbReference type="Pfam" id="PF04389">
    <property type="entry name" value="Peptidase_M28"/>
    <property type="match status" value="1"/>
</dbReference>
<feature type="compositionally biased region" description="Acidic residues" evidence="2">
    <location>
        <begin position="76"/>
        <end position="88"/>
    </location>
</feature>
<dbReference type="InterPro" id="IPR046450">
    <property type="entry name" value="PA_dom_sf"/>
</dbReference>
<dbReference type="Gene3D" id="1.20.930.40">
    <property type="entry name" value="Transferrin receptor-like, dimerisation domain"/>
    <property type="match status" value="1"/>
</dbReference>
<keyword evidence="8" id="KW-1185">Reference proteome</keyword>
<keyword evidence="3" id="KW-0472">Membrane</keyword>
<dbReference type="SUPFAM" id="SSF52025">
    <property type="entry name" value="PA domain"/>
    <property type="match status" value="1"/>
</dbReference>
<name>A0AA40ERD4_9PEZI</name>
<accession>A0AA40ERD4</accession>